<name>A0ABT7XHU0_9ACTN</name>
<protein>
    <submittedName>
        <fullName evidence="3">Uncharacterized protein</fullName>
    </submittedName>
</protein>
<reference evidence="3" key="2">
    <citation type="submission" date="2024-05" db="EMBL/GenBank/DDBJ databases">
        <title>Identification and characterization of horizontal gene transfer across gut microbiota members of farm animals based on homology search.</title>
        <authorList>
            <person name="Schwarzerova J."/>
            <person name="Nykrynova M."/>
            <person name="Jureckova K."/>
            <person name="Cejkova D."/>
            <person name="Rychlik I."/>
        </authorList>
    </citation>
    <scope>NUCLEOTIDE SEQUENCE</scope>
    <source>
        <strain evidence="3">176_SSukc20</strain>
    </source>
</reference>
<sequence length="338" mass="36793">MASIMNDYATKMNQIALTPRMRSALAERIAAERARVQQQPRTAASQPSASTERRRGRVFTRRRAIAVAACTAGLALGCTALGILWAPSEDPASAPSATQSDQTGGSSNSSAAAAAQASFVLAAYADGTPVEDRSDTVLAGPGFLDSVSSWEAGPDDDDNNVLRARSVFSIDLTAYGDDITQLDYRIDGDETVQLCYLGSRNYRTPDGSFEDMHGQSMTITQDMLERIGTIDGGTFSVELNYALPDDFRAIYERAKQESTDEFRFESIAYGAQLLAGRTITIMATFVDGTTLTHEYRIDPVDTFKETLMANDQAFHDSFDDESTDEFVPEPLFTIEQVS</sequence>
<feature type="region of interest" description="Disordered" evidence="1">
    <location>
        <begin position="32"/>
        <end position="57"/>
    </location>
</feature>
<evidence type="ECO:0000313" key="4">
    <source>
        <dbReference type="Proteomes" id="UP001168435"/>
    </source>
</evidence>
<dbReference type="RefSeq" id="WP_289836365.1">
    <property type="nucleotide sequence ID" value="NZ_JAUEIQ010000013.1"/>
</dbReference>
<dbReference type="EMBL" id="JAUEIQ010000013">
    <property type="protein sequence ID" value="MDN0064802.1"/>
    <property type="molecule type" value="Genomic_DNA"/>
</dbReference>
<comment type="caution">
    <text evidence="3">The sequence shown here is derived from an EMBL/GenBank/DDBJ whole genome shotgun (WGS) entry which is preliminary data.</text>
</comment>
<organism evidence="3 4">
    <name type="scientific">Collinsella ihumii</name>
    <dbReference type="NCBI Taxonomy" id="1720204"/>
    <lineage>
        <taxon>Bacteria</taxon>
        <taxon>Bacillati</taxon>
        <taxon>Actinomycetota</taxon>
        <taxon>Coriobacteriia</taxon>
        <taxon>Coriobacteriales</taxon>
        <taxon>Coriobacteriaceae</taxon>
        <taxon>Collinsella</taxon>
    </lineage>
</organism>
<keyword evidence="2" id="KW-1133">Transmembrane helix</keyword>
<gene>
    <name evidence="3" type="ORF">QVN30_10865</name>
</gene>
<dbReference type="Proteomes" id="UP001168435">
    <property type="component" value="Unassembled WGS sequence"/>
</dbReference>
<feature type="region of interest" description="Disordered" evidence="1">
    <location>
        <begin position="90"/>
        <end position="109"/>
    </location>
</feature>
<feature type="transmembrane region" description="Helical" evidence="2">
    <location>
        <begin position="64"/>
        <end position="86"/>
    </location>
</feature>
<evidence type="ECO:0000256" key="2">
    <source>
        <dbReference type="SAM" id="Phobius"/>
    </source>
</evidence>
<accession>A0ABT7XHU0</accession>
<keyword evidence="4" id="KW-1185">Reference proteome</keyword>
<feature type="compositionally biased region" description="Polar residues" evidence="1">
    <location>
        <begin position="36"/>
        <end position="50"/>
    </location>
</feature>
<reference evidence="3" key="1">
    <citation type="submission" date="2023-06" db="EMBL/GenBank/DDBJ databases">
        <authorList>
            <person name="Zeman M."/>
            <person name="Kubasova T."/>
            <person name="Jahodarova E."/>
            <person name="Nykrynova M."/>
            <person name="Rychlik I."/>
        </authorList>
    </citation>
    <scope>NUCLEOTIDE SEQUENCE</scope>
    <source>
        <strain evidence="3">176_SSukc20</strain>
    </source>
</reference>
<evidence type="ECO:0000256" key="1">
    <source>
        <dbReference type="SAM" id="MobiDB-lite"/>
    </source>
</evidence>
<keyword evidence="2" id="KW-0472">Membrane</keyword>
<evidence type="ECO:0000313" key="3">
    <source>
        <dbReference type="EMBL" id="MDN0064802.1"/>
    </source>
</evidence>
<keyword evidence="2" id="KW-0812">Transmembrane</keyword>
<proteinExistence type="predicted"/>